<proteinExistence type="predicted"/>
<dbReference type="EMBL" id="JAIWYP010000006">
    <property type="protein sequence ID" value="KAH3811143.1"/>
    <property type="molecule type" value="Genomic_DNA"/>
</dbReference>
<evidence type="ECO:0000256" key="1">
    <source>
        <dbReference type="SAM" id="MobiDB-lite"/>
    </source>
</evidence>
<name>A0A9D4JJJ7_DREPO</name>
<protein>
    <submittedName>
        <fullName evidence="2">Uncharacterized protein</fullName>
    </submittedName>
</protein>
<reference evidence="2" key="1">
    <citation type="journal article" date="2019" name="bioRxiv">
        <title>The Genome of the Zebra Mussel, Dreissena polymorpha: A Resource for Invasive Species Research.</title>
        <authorList>
            <person name="McCartney M.A."/>
            <person name="Auch B."/>
            <person name="Kono T."/>
            <person name="Mallez S."/>
            <person name="Zhang Y."/>
            <person name="Obille A."/>
            <person name="Becker A."/>
            <person name="Abrahante J.E."/>
            <person name="Garbe J."/>
            <person name="Badalamenti J.P."/>
            <person name="Herman A."/>
            <person name="Mangelson H."/>
            <person name="Liachko I."/>
            <person name="Sullivan S."/>
            <person name="Sone E.D."/>
            <person name="Koren S."/>
            <person name="Silverstein K.A.T."/>
            <person name="Beckman K.B."/>
            <person name="Gohl D.M."/>
        </authorList>
    </citation>
    <scope>NUCLEOTIDE SEQUENCE</scope>
    <source>
        <strain evidence="2">Duluth1</strain>
        <tissue evidence="2">Whole animal</tissue>
    </source>
</reference>
<evidence type="ECO:0000313" key="2">
    <source>
        <dbReference type="EMBL" id="KAH3811143.1"/>
    </source>
</evidence>
<evidence type="ECO:0000313" key="3">
    <source>
        <dbReference type="Proteomes" id="UP000828390"/>
    </source>
</evidence>
<reference evidence="2" key="2">
    <citation type="submission" date="2020-11" db="EMBL/GenBank/DDBJ databases">
        <authorList>
            <person name="McCartney M.A."/>
            <person name="Auch B."/>
            <person name="Kono T."/>
            <person name="Mallez S."/>
            <person name="Becker A."/>
            <person name="Gohl D.M."/>
            <person name="Silverstein K.A.T."/>
            <person name="Koren S."/>
            <person name="Bechman K.B."/>
            <person name="Herman A."/>
            <person name="Abrahante J.E."/>
            <person name="Garbe J."/>
        </authorList>
    </citation>
    <scope>NUCLEOTIDE SEQUENCE</scope>
    <source>
        <strain evidence="2">Duluth1</strain>
        <tissue evidence="2">Whole animal</tissue>
    </source>
</reference>
<dbReference type="AlphaFoldDB" id="A0A9D4JJJ7"/>
<keyword evidence="3" id="KW-1185">Reference proteome</keyword>
<sequence length="110" mass="11478">MRLRPSLNMMPRSPSACQESTGMNRGTTGMNRCSTGMTLDDRGQPGLHRKVLKCLLPPDEARVHRVGPVTTGVAPGTTGTVPGTTGTGTLAPPGPNTARQSFGNAPVEPR</sequence>
<accession>A0A9D4JJJ7</accession>
<dbReference type="Proteomes" id="UP000828390">
    <property type="component" value="Unassembled WGS sequence"/>
</dbReference>
<feature type="region of interest" description="Disordered" evidence="1">
    <location>
        <begin position="1"/>
        <end position="32"/>
    </location>
</feature>
<gene>
    <name evidence="2" type="ORF">DPMN_139549</name>
</gene>
<feature type="region of interest" description="Disordered" evidence="1">
    <location>
        <begin position="65"/>
        <end position="110"/>
    </location>
</feature>
<feature type="compositionally biased region" description="Low complexity" evidence="1">
    <location>
        <begin position="66"/>
        <end position="91"/>
    </location>
</feature>
<feature type="compositionally biased region" description="Polar residues" evidence="1">
    <location>
        <begin position="15"/>
        <end position="32"/>
    </location>
</feature>
<comment type="caution">
    <text evidence="2">The sequence shown here is derived from an EMBL/GenBank/DDBJ whole genome shotgun (WGS) entry which is preliminary data.</text>
</comment>
<organism evidence="2 3">
    <name type="scientific">Dreissena polymorpha</name>
    <name type="common">Zebra mussel</name>
    <name type="synonym">Mytilus polymorpha</name>
    <dbReference type="NCBI Taxonomy" id="45954"/>
    <lineage>
        <taxon>Eukaryota</taxon>
        <taxon>Metazoa</taxon>
        <taxon>Spiralia</taxon>
        <taxon>Lophotrochozoa</taxon>
        <taxon>Mollusca</taxon>
        <taxon>Bivalvia</taxon>
        <taxon>Autobranchia</taxon>
        <taxon>Heteroconchia</taxon>
        <taxon>Euheterodonta</taxon>
        <taxon>Imparidentia</taxon>
        <taxon>Neoheterodontei</taxon>
        <taxon>Myida</taxon>
        <taxon>Dreissenoidea</taxon>
        <taxon>Dreissenidae</taxon>
        <taxon>Dreissena</taxon>
    </lineage>
</organism>